<dbReference type="SMART" id="SM00387">
    <property type="entry name" value="HATPase_c"/>
    <property type="match status" value="1"/>
</dbReference>
<keyword evidence="4" id="KW-0808">Transferase</keyword>
<name>A0A4R6RVY0_LABRH</name>
<comment type="caution">
    <text evidence="12">The sequence shown here is derived from an EMBL/GenBank/DDBJ whole genome shotgun (WGS) entry which is preliminary data.</text>
</comment>
<organism evidence="12 13">
    <name type="scientific">Labedaea rhizosphaerae</name>
    <dbReference type="NCBI Taxonomy" id="598644"/>
    <lineage>
        <taxon>Bacteria</taxon>
        <taxon>Bacillati</taxon>
        <taxon>Actinomycetota</taxon>
        <taxon>Actinomycetes</taxon>
        <taxon>Pseudonocardiales</taxon>
        <taxon>Pseudonocardiaceae</taxon>
        <taxon>Labedaea</taxon>
    </lineage>
</organism>
<protein>
    <recommendedName>
        <fullName evidence="2">histidine kinase</fullName>
        <ecNumber evidence="2">2.7.13.3</ecNumber>
    </recommendedName>
</protein>
<gene>
    <name evidence="12" type="ORF">EV186_11014</name>
</gene>
<dbReference type="Gene3D" id="3.30.565.10">
    <property type="entry name" value="Histidine kinase-like ATPase, C-terminal domain"/>
    <property type="match status" value="1"/>
</dbReference>
<dbReference type="Pfam" id="PF02518">
    <property type="entry name" value="HATPase_c"/>
    <property type="match status" value="1"/>
</dbReference>
<dbReference type="GO" id="GO:0016020">
    <property type="term" value="C:membrane"/>
    <property type="evidence" value="ECO:0007669"/>
    <property type="project" value="InterPro"/>
</dbReference>
<dbReference type="Pfam" id="PF07730">
    <property type="entry name" value="HisKA_3"/>
    <property type="match status" value="1"/>
</dbReference>
<evidence type="ECO:0000256" key="8">
    <source>
        <dbReference type="ARBA" id="ARBA00023012"/>
    </source>
</evidence>
<evidence type="ECO:0000256" key="9">
    <source>
        <dbReference type="SAM" id="Coils"/>
    </source>
</evidence>
<keyword evidence="7" id="KW-0067">ATP-binding</keyword>
<dbReference type="InterPro" id="IPR050482">
    <property type="entry name" value="Sensor_HK_TwoCompSys"/>
</dbReference>
<dbReference type="PANTHER" id="PTHR24421:SF10">
    <property type="entry name" value="NITRATE_NITRITE SENSOR PROTEIN NARQ"/>
    <property type="match status" value="1"/>
</dbReference>
<evidence type="ECO:0000313" key="13">
    <source>
        <dbReference type="Proteomes" id="UP000295444"/>
    </source>
</evidence>
<feature type="coiled-coil region" evidence="9">
    <location>
        <begin position="142"/>
        <end position="176"/>
    </location>
</feature>
<evidence type="ECO:0000256" key="10">
    <source>
        <dbReference type="SAM" id="Phobius"/>
    </source>
</evidence>
<dbReference type="GO" id="GO:0005524">
    <property type="term" value="F:ATP binding"/>
    <property type="evidence" value="ECO:0007669"/>
    <property type="project" value="UniProtKB-KW"/>
</dbReference>
<comment type="catalytic activity">
    <reaction evidence="1">
        <text>ATP + protein L-histidine = ADP + protein N-phospho-L-histidine.</text>
        <dbReference type="EC" id="2.7.13.3"/>
    </reaction>
</comment>
<accession>A0A4R6RVY0</accession>
<dbReference type="InterPro" id="IPR036890">
    <property type="entry name" value="HATPase_C_sf"/>
</dbReference>
<keyword evidence="10" id="KW-1133">Transmembrane helix</keyword>
<evidence type="ECO:0000256" key="4">
    <source>
        <dbReference type="ARBA" id="ARBA00022679"/>
    </source>
</evidence>
<feature type="domain" description="Histidine kinase/HSP90-like ATPase" evidence="11">
    <location>
        <begin position="271"/>
        <end position="359"/>
    </location>
</feature>
<evidence type="ECO:0000256" key="5">
    <source>
        <dbReference type="ARBA" id="ARBA00022741"/>
    </source>
</evidence>
<keyword evidence="10" id="KW-0812">Transmembrane</keyword>
<evidence type="ECO:0000256" key="2">
    <source>
        <dbReference type="ARBA" id="ARBA00012438"/>
    </source>
</evidence>
<evidence type="ECO:0000256" key="7">
    <source>
        <dbReference type="ARBA" id="ARBA00022840"/>
    </source>
</evidence>
<dbReference type="SUPFAM" id="SSF55874">
    <property type="entry name" value="ATPase domain of HSP90 chaperone/DNA topoisomerase II/histidine kinase"/>
    <property type="match status" value="1"/>
</dbReference>
<evidence type="ECO:0000256" key="6">
    <source>
        <dbReference type="ARBA" id="ARBA00022777"/>
    </source>
</evidence>
<feature type="transmembrane region" description="Helical" evidence="10">
    <location>
        <begin position="123"/>
        <end position="142"/>
    </location>
</feature>
<keyword evidence="8" id="KW-0902">Two-component regulatory system</keyword>
<dbReference type="GO" id="GO:0046983">
    <property type="term" value="F:protein dimerization activity"/>
    <property type="evidence" value="ECO:0007669"/>
    <property type="project" value="InterPro"/>
</dbReference>
<sequence>MLAVLVVVLTGELVGGTGVFVRGTGPLAVVATAVVAVTSVVLLLDRRSSVVPMPLFLSLFALLLAGSAVLEVVESTEIGFIGGFVASSVAAGRGSRRMGLTLVSATVMVLAGVNLSSGHRSPTTTLLSVLATLAFFFGGLAVRQLHDRTVEAERLLEELRRTREAQAQAAAMAERQRLAREMHDVLAHSLSGLTLHLEGARMLARHDGANPRLAEAIDRAHHLAQAGLAEARQAVGMLRGADLPGIASLVRDFGPIATFAETGAPSEVDSRTQLTLYRVAQEALTNVRKHASPARVSVVLSHESDGVRLTIEDSGGRAPGEPGDGYGLTGMRERAELIGGTLTASPTEDGFKVELWVPA</sequence>
<proteinExistence type="predicted"/>
<dbReference type="Proteomes" id="UP000295444">
    <property type="component" value="Unassembled WGS sequence"/>
</dbReference>
<keyword evidence="5" id="KW-0547">Nucleotide-binding</keyword>
<feature type="transmembrane region" description="Helical" evidence="10">
    <location>
        <begin position="51"/>
        <end position="70"/>
    </location>
</feature>
<feature type="transmembrane region" description="Helical" evidence="10">
    <location>
        <begin position="25"/>
        <end position="44"/>
    </location>
</feature>
<keyword evidence="10" id="KW-0472">Membrane</keyword>
<dbReference type="PANTHER" id="PTHR24421">
    <property type="entry name" value="NITRATE/NITRITE SENSOR PROTEIN NARX-RELATED"/>
    <property type="match status" value="1"/>
</dbReference>
<keyword evidence="13" id="KW-1185">Reference proteome</keyword>
<evidence type="ECO:0000313" key="12">
    <source>
        <dbReference type="EMBL" id="TDP90475.1"/>
    </source>
</evidence>
<dbReference type="InterPro" id="IPR011712">
    <property type="entry name" value="Sig_transdc_His_kin_sub3_dim/P"/>
</dbReference>
<dbReference type="InterPro" id="IPR003594">
    <property type="entry name" value="HATPase_dom"/>
</dbReference>
<feature type="transmembrane region" description="Helical" evidence="10">
    <location>
        <begin position="99"/>
        <end position="117"/>
    </location>
</feature>
<dbReference type="EC" id="2.7.13.3" evidence="2"/>
<dbReference type="Gene3D" id="1.20.5.1930">
    <property type="match status" value="1"/>
</dbReference>
<keyword evidence="3" id="KW-0597">Phosphoprotein</keyword>
<keyword evidence="9" id="KW-0175">Coiled coil</keyword>
<dbReference type="EMBL" id="SNXZ01000010">
    <property type="protein sequence ID" value="TDP90475.1"/>
    <property type="molecule type" value="Genomic_DNA"/>
</dbReference>
<dbReference type="GO" id="GO:0000155">
    <property type="term" value="F:phosphorelay sensor kinase activity"/>
    <property type="evidence" value="ECO:0007669"/>
    <property type="project" value="InterPro"/>
</dbReference>
<dbReference type="CDD" id="cd16917">
    <property type="entry name" value="HATPase_UhpB-NarQ-NarX-like"/>
    <property type="match status" value="1"/>
</dbReference>
<dbReference type="AlphaFoldDB" id="A0A4R6RVY0"/>
<reference evidence="12 13" key="1">
    <citation type="submission" date="2019-03" db="EMBL/GenBank/DDBJ databases">
        <title>Genomic Encyclopedia of Type Strains, Phase IV (KMG-IV): sequencing the most valuable type-strain genomes for metagenomic binning, comparative biology and taxonomic classification.</title>
        <authorList>
            <person name="Goeker M."/>
        </authorList>
    </citation>
    <scope>NUCLEOTIDE SEQUENCE [LARGE SCALE GENOMIC DNA]</scope>
    <source>
        <strain evidence="12 13">DSM 45361</strain>
    </source>
</reference>
<evidence type="ECO:0000259" key="11">
    <source>
        <dbReference type="SMART" id="SM00387"/>
    </source>
</evidence>
<keyword evidence="6 12" id="KW-0418">Kinase</keyword>
<evidence type="ECO:0000256" key="3">
    <source>
        <dbReference type="ARBA" id="ARBA00022553"/>
    </source>
</evidence>
<evidence type="ECO:0000256" key="1">
    <source>
        <dbReference type="ARBA" id="ARBA00000085"/>
    </source>
</evidence>